<dbReference type="AlphaFoldDB" id="A0AAN9LT26"/>
<sequence>MIHRSYMCNLGYGGGLTKLVSLVLGGLSKPVSFLLEDWGLYGTEVGRLVEEWWNESANFMNSDRAVLKGAVLYCIFWLRIVRNGMIVKGLQMLPTSFIKGSSFGNDVVLELQRGSNSFCITDCSFDGFVCELCYCVVQANFRLFYGCGWFLLLAEQDPESVAACDNSKITKIRFGLKT</sequence>
<evidence type="ECO:0000313" key="2">
    <source>
        <dbReference type="Proteomes" id="UP001374584"/>
    </source>
</evidence>
<name>A0AAN9LT26_PHACN</name>
<reference evidence="1 2" key="1">
    <citation type="submission" date="2024-01" db="EMBL/GenBank/DDBJ databases">
        <title>The genomes of 5 underutilized Papilionoideae crops provide insights into root nodulation and disease resistanc.</title>
        <authorList>
            <person name="Jiang F."/>
        </authorList>
    </citation>
    <scope>NUCLEOTIDE SEQUENCE [LARGE SCALE GENOMIC DNA]</scope>
    <source>
        <strain evidence="1">JINMINGXINNONG_FW02</strain>
        <tissue evidence="1">Leaves</tissue>
    </source>
</reference>
<comment type="caution">
    <text evidence="1">The sequence shown here is derived from an EMBL/GenBank/DDBJ whole genome shotgun (WGS) entry which is preliminary data.</text>
</comment>
<gene>
    <name evidence="1" type="ORF">VNO80_24529</name>
</gene>
<organism evidence="1 2">
    <name type="scientific">Phaseolus coccineus</name>
    <name type="common">Scarlet runner bean</name>
    <name type="synonym">Phaseolus multiflorus</name>
    <dbReference type="NCBI Taxonomy" id="3886"/>
    <lineage>
        <taxon>Eukaryota</taxon>
        <taxon>Viridiplantae</taxon>
        <taxon>Streptophyta</taxon>
        <taxon>Embryophyta</taxon>
        <taxon>Tracheophyta</taxon>
        <taxon>Spermatophyta</taxon>
        <taxon>Magnoliopsida</taxon>
        <taxon>eudicotyledons</taxon>
        <taxon>Gunneridae</taxon>
        <taxon>Pentapetalae</taxon>
        <taxon>rosids</taxon>
        <taxon>fabids</taxon>
        <taxon>Fabales</taxon>
        <taxon>Fabaceae</taxon>
        <taxon>Papilionoideae</taxon>
        <taxon>50 kb inversion clade</taxon>
        <taxon>NPAAA clade</taxon>
        <taxon>indigoferoid/millettioid clade</taxon>
        <taxon>Phaseoleae</taxon>
        <taxon>Phaseolus</taxon>
    </lineage>
</organism>
<accession>A0AAN9LT26</accession>
<dbReference type="Proteomes" id="UP001374584">
    <property type="component" value="Unassembled WGS sequence"/>
</dbReference>
<keyword evidence="2" id="KW-1185">Reference proteome</keyword>
<protein>
    <submittedName>
        <fullName evidence="1">Uncharacterized protein</fullName>
    </submittedName>
</protein>
<dbReference type="EMBL" id="JAYMYR010000009">
    <property type="protein sequence ID" value="KAK7341594.1"/>
    <property type="molecule type" value="Genomic_DNA"/>
</dbReference>
<evidence type="ECO:0000313" key="1">
    <source>
        <dbReference type="EMBL" id="KAK7341594.1"/>
    </source>
</evidence>
<proteinExistence type="predicted"/>